<reference evidence="1" key="2">
    <citation type="submission" date="2018-08" db="UniProtKB">
        <authorList>
            <consortium name="EnsemblPlants"/>
        </authorList>
    </citation>
    <scope>IDENTIFICATION</scope>
    <source>
        <strain evidence="1">Yugu1</strain>
    </source>
</reference>
<evidence type="ECO:0000313" key="1">
    <source>
        <dbReference type="EnsemblPlants" id="KQL02587"/>
    </source>
</evidence>
<name>K3YP36_SETIT</name>
<dbReference type="Gramene" id="KQL02587">
    <property type="protein sequence ID" value="KQL02587"/>
    <property type="gene ID" value="SETIT_016028mg"/>
</dbReference>
<organism evidence="1 2">
    <name type="scientific">Setaria italica</name>
    <name type="common">Foxtail millet</name>
    <name type="synonym">Panicum italicum</name>
    <dbReference type="NCBI Taxonomy" id="4555"/>
    <lineage>
        <taxon>Eukaryota</taxon>
        <taxon>Viridiplantae</taxon>
        <taxon>Streptophyta</taxon>
        <taxon>Embryophyta</taxon>
        <taxon>Tracheophyta</taxon>
        <taxon>Spermatophyta</taxon>
        <taxon>Magnoliopsida</taxon>
        <taxon>Liliopsida</taxon>
        <taxon>Poales</taxon>
        <taxon>Poaceae</taxon>
        <taxon>PACMAD clade</taxon>
        <taxon>Panicoideae</taxon>
        <taxon>Panicodae</taxon>
        <taxon>Paniceae</taxon>
        <taxon>Cenchrinae</taxon>
        <taxon>Setaria</taxon>
    </lineage>
</organism>
<dbReference type="InParanoid" id="K3YP36"/>
<dbReference type="EnsemblPlants" id="KQL02587">
    <property type="protein sequence ID" value="KQL02587"/>
    <property type="gene ID" value="SETIT_016028mg"/>
</dbReference>
<dbReference type="HOGENOM" id="CLU_3351987_0_0_1"/>
<sequence length="37" mass="4121">MVILVTTHCIVLQMWEVKDVEGRCSAVTEDNAGTWGK</sequence>
<dbReference type="EMBL" id="AGNK02003989">
    <property type="status" value="NOT_ANNOTATED_CDS"/>
    <property type="molecule type" value="Genomic_DNA"/>
</dbReference>
<reference evidence="2" key="1">
    <citation type="journal article" date="2012" name="Nat. Biotechnol.">
        <title>Reference genome sequence of the model plant Setaria.</title>
        <authorList>
            <person name="Bennetzen J.L."/>
            <person name="Schmutz J."/>
            <person name="Wang H."/>
            <person name="Percifield R."/>
            <person name="Hawkins J."/>
            <person name="Pontaroli A.C."/>
            <person name="Estep M."/>
            <person name="Feng L."/>
            <person name="Vaughn J.N."/>
            <person name="Grimwood J."/>
            <person name="Jenkins J."/>
            <person name="Barry K."/>
            <person name="Lindquist E."/>
            <person name="Hellsten U."/>
            <person name="Deshpande S."/>
            <person name="Wang X."/>
            <person name="Wu X."/>
            <person name="Mitros T."/>
            <person name="Triplett J."/>
            <person name="Yang X."/>
            <person name="Ye C.Y."/>
            <person name="Mauro-Herrera M."/>
            <person name="Wang L."/>
            <person name="Li P."/>
            <person name="Sharma M."/>
            <person name="Sharma R."/>
            <person name="Ronald P.C."/>
            <person name="Panaud O."/>
            <person name="Kellogg E.A."/>
            <person name="Brutnell T.P."/>
            <person name="Doust A.N."/>
            <person name="Tuskan G.A."/>
            <person name="Rokhsar D."/>
            <person name="Devos K.M."/>
        </authorList>
    </citation>
    <scope>NUCLEOTIDE SEQUENCE [LARGE SCALE GENOMIC DNA]</scope>
    <source>
        <strain evidence="2">cv. Yugu1</strain>
    </source>
</reference>
<proteinExistence type="predicted"/>
<keyword evidence="2" id="KW-1185">Reference proteome</keyword>
<dbReference type="AlphaFoldDB" id="K3YP36"/>
<dbReference type="Proteomes" id="UP000004995">
    <property type="component" value="Unassembled WGS sequence"/>
</dbReference>
<evidence type="ECO:0000313" key="2">
    <source>
        <dbReference type="Proteomes" id="UP000004995"/>
    </source>
</evidence>
<accession>K3YP36</accession>
<protein>
    <submittedName>
        <fullName evidence="1">Uncharacterized protein</fullName>
    </submittedName>
</protein>